<evidence type="ECO:0000313" key="1">
    <source>
        <dbReference type="EMBL" id="RED47949.1"/>
    </source>
</evidence>
<dbReference type="Proteomes" id="UP000256629">
    <property type="component" value="Unassembled WGS sequence"/>
</dbReference>
<dbReference type="RefSeq" id="WP_116524307.1">
    <property type="nucleotide sequence ID" value="NZ_QRDX01000005.1"/>
</dbReference>
<gene>
    <name evidence="1" type="ORF">DFQ02_105176</name>
</gene>
<dbReference type="EMBL" id="QRDX01000005">
    <property type="protein sequence ID" value="RED47949.1"/>
    <property type="molecule type" value="Genomic_DNA"/>
</dbReference>
<name>A0A3D9HEP3_9FLAO</name>
<organism evidence="1 2">
    <name type="scientific">Seonamhaeicola aphaedonensis</name>
    <dbReference type="NCBI Taxonomy" id="1461338"/>
    <lineage>
        <taxon>Bacteria</taxon>
        <taxon>Pseudomonadati</taxon>
        <taxon>Bacteroidota</taxon>
        <taxon>Flavobacteriia</taxon>
        <taxon>Flavobacteriales</taxon>
        <taxon>Flavobacteriaceae</taxon>
    </lineage>
</organism>
<sequence length="410" mass="46859">MKALKQATILLILIFGIQAYSQSSLKKGYYIDNNNKKVSCFINDLDWLNNPTEFKYKLTENEQLKILSIESVKEFGIINSSKYVRFEVDIDKSSNSLKEMDYNKNPVFNEEVLFLKMLVEGKGNLYSYEDKGLRRYFFNKDNDDVVQLIHKSYLTNEGLVGYNNMFRNQLWNTLKCSNISMNQLSKLNYRESDLVNFFIKYNTCSNSEFINFNEKVKRDLFNLSIRPGLKSSALFIANENSRRNFDLGSGITSPRLGIEAEFILGFNNNKWAILLEPTYTNLKTEKTFVSKFTTGEEFLVEVNQQAIDVNLGIRYYLSTDKKLNVFANVLGTLNQSFNSSITVTSSIEGKSAENLEITSGGSVAIGVGCKHQAGYALELRYTPTYNILNGLGAWGSEFRYFSLIVGYSFF</sequence>
<reference evidence="1 2" key="1">
    <citation type="submission" date="2018-07" db="EMBL/GenBank/DDBJ databases">
        <title>Genomic Encyclopedia of Type Strains, Phase III (KMG-III): the genomes of soil and plant-associated and newly described type strains.</title>
        <authorList>
            <person name="Whitman W."/>
        </authorList>
    </citation>
    <scope>NUCLEOTIDE SEQUENCE [LARGE SCALE GENOMIC DNA]</scope>
    <source>
        <strain evidence="1 2">CECT 8487</strain>
    </source>
</reference>
<protein>
    <recommendedName>
        <fullName evidence="3">Outer membrane protein with beta-barrel domain</fullName>
    </recommendedName>
</protein>
<keyword evidence="2" id="KW-1185">Reference proteome</keyword>
<proteinExistence type="predicted"/>
<dbReference type="OrthoDB" id="921445at2"/>
<comment type="caution">
    <text evidence="1">The sequence shown here is derived from an EMBL/GenBank/DDBJ whole genome shotgun (WGS) entry which is preliminary data.</text>
</comment>
<evidence type="ECO:0000313" key="2">
    <source>
        <dbReference type="Proteomes" id="UP000256629"/>
    </source>
</evidence>
<dbReference type="AlphaFoldDB" id="A0A3D9HEP3"/>
<evidence type="ECO:0008006" key="3">
    <source>
        <dbReference type="Google" id="ProtNLM"/>
    </source>
</evidence>
<accession>A0A3D9HEP3</accession>